<dbReference type="AlphaFoldDB" id="A0A420HYE1"/>
<protein>
    <submittedName>
        <fullName evidence="2">Putative checkpoint protein hus1 protein</fullName>
    </submittedName>
</protein>
<accession>A0A420HYE1</accession>
<comment type="caution">
    <text evidence="2">The sequence shown here is derived from an EMBL/GenBank/DDBJ whole genome shotgun (WGS) entry which is preliminary data.</text>
</comment>
<gene>
    <name evidence="2" type="ORF">GcC1_147010</name>
</gene>
<dbReference type="OrthoDB" id="5427070at2759"/>
<feature type="transmembrane region" description="Helical" evidence="1">
    <location>
        <begin position="20"/>
        <end position="47"/>
    </location>
</feature>
<reference evidence="2 3" key="1">
    <citation type="journal article" date="2018" name="BMC Genomics">
        <title>Comparative genome analyses reveal sequence features reflecting distinct modes of host-adaptation between dicot and monocot powdery mildew.</title>
        <authorList>
            <person name="Wu Y."/>
            <person name="Ma X."/>
            <person name="Pan Z."/>
            <person name="Kale S.D."/>
            <person name="Song Y."/>
            <person name="King H."/>
            <person name="Zhang Q."/>
            <person name="Presley C."/>
            <person name="Deng X."/>
            <person name="Wei C.I."/>
            <person name="Xiao S."/>
        </authorList>
    </citation>
    <scope>NUCLEOTIDE SEQUENCE [LARGE SCALE GENOMIC DNA]</scope>
    <source>
        <strain evidence="2">UCSC1</strain>
    </source>
</reference>
<evidence type="ECO:0000313" key="2">
    <source>
        <dbReference type="EMBL" id="RKF62445.1"/>
    </source>
</evidence>
<dbReference type="EMBL" id="MCBR01014757">
    <property type="protein sequence ID" value="RKF62445.1"/>
    <property type="molecule type" value="Genomic_DNA"/>
</dbReference>
<evidence type="ECO:0000256" key="1">
    <source>
        <dbReference type="SAM" id="Phobius"/>
    </source>
</evidence>
<proteinExistence type="predicted"/>
<evidence type="ECO:0000313" key="3">
    <source>
        <dbReference type="Proteomes" id="UP000285405"/>
    </source>
</evidence>
<organism evidence="2 3">
    <name type="scientific">Golovinomyces cichoracearum</name>
    <dbReference type="NCBI Taxonomy" id="62708"/>
    <lineage>
        <taxon>Eukaryota</taxon>
        <taxon>Fungi</taxon>
        <taxon>Dikarya</taxon>
        <taxon>Ascomycota</taxon>
        <taxon>Pezizomycotina</taxon>
        <taxon>Leotiomycetes</taxon>
        <taxon>Erysiphales</taxon>
        <taxon>Erysiphaceae</taxon>
        <taxon>Golovinomyces</taxon>
    </lineage>
</organism>
<dbReference type="Proteomes" id="UP000285405">
    <property type="component" value="Unassembled WGS sequence"/>
</dbReference>
<keyword evidence="1" id="KW-1133">Transmembrane helix</keyword>
<keyword evidence="1" id="KW-0812">Transmembrane</keyword>
<keyword evidence="1" id="KW-0472">Membrane</keyword>
<sequence length="163" mass="19250">METYIPHPVPEETGAENLKMGFLGVFETLTITATISLFFYLTISFILKPIWRRYYGRYARYLPLDRVSTQMHSLQQRVQVALIKFITTSLWKCRFLRSGQFSSRDDEIDFDDDIGQELHEVDNRRREALSLDYRRGCSDVQMRLSRDLEEGFKDDSEESDNED</sequence>
<name>A0A420HYE1_9PEZI</name>